<organism evidence="5 6">
    <name type="scientific">Sinobacterium norvegicum</name>
    <dbReference type="NCBI Taxonomy" id="1641715"/>
    <lineage>
        <taxon>Bacteria</taxon>
        <taxon>Pseudomonadati</taxon>
        <taxon>Pseudomonadota</taxon>
        <taxon>Gammaproteobacteria</taxon>
        <taxon>Cellvibrionales</taxon>
        <taxon>Spongiibacteraceae</taxon>
        <taxon>Sinobacterium</taxon>
    </lineage>
</organism>
<dbReference type="GO" id="GO:0008483">
    <property type="term" value="F:transaminase activity"/>
    <property type="evidence" value="ECO:0007669"/>
    <property type="project" value="UniProtKB-KW"/>
</dbReference>
<dbReference type="RefSeq" id="WP_237442782.1">
    <property type="nucleotide sequence ID" value="NZ_CAKLPX010000001.1"/>
</dbReference>
<proteinExistence type="inferred from homology"/>
<dbReference type="Gene3D" id="3.90.1150.10">
    <property type="entry name" value="Aspartate Aminotransferase, domain 1"/>
    <property type="match status" value="1"/>
</dbReference>
<dbReference type="PANTHER" id="PTHR43094:SF1">
    <property type="entry name" value="AMINOTRANSFERASE CLASS-III"/>
    <property type="match status" value="1"/>
</dbReference>
<protein>
    <submittedName>
        <fullName evidence="5">Putrescine--pyruvate aminotransferase</fullName>
        <ecNumber evidence="5">2.6.1.113</ecNumber>
    </submittedName>
</protein>
<dbReference type="CDD" id="cd00610">
    <property type="entry name" value="OAT_like"/>
    <property type="match status" value="1"/>
</dbReference>
<sequence length="459" mass="50593">MNQSLDNKTLKQMDRDHYLHPFSNLTEMKETGSRIIERAEGVYLYDSEGTKTLDGFAGLWCVNIGYGRDELADVAAEQMKQLPYYNSFFGTTNPPAAELAALIKDVTPEGFNHVFFTGSGSESNDTVVRMVRRYWQCQEQPSKKYIIGRHNAYHGSTIAGASLGGMGYMHKQDEGLPMQFVDHIEQPYWFAEGGDLSPEEFGLQRAQKLEEKILELGAENVAAFIGEPLQGAGGVIIPPSTYWPEIQRICNQYDILLVSDEVICGFGRTGQWFGCQHFGYTPDLMSVAKGMTSGYLPMGGVIVGDKVANVLVEKGGDFNHGFTYSGHPASAAVAVANIKIIRDEELVEKAANDTGKYFREQLATFADHPVVGEVRSIGLVAAIELCANKETREFFPNQGDTGSLCRNFALQNGLVLRATADTMLFSPPLTISREEIDELIAITKQSLDFVAEHYGMSNG</sequence>
<dbReference type="EC" id="2.6.1.113" evidence="5"/>
<dbReference type="Proteomes" id="UP000838100">
    <property type="component" value="Unassembled WGS sequence"/>
</dbReference>
<gene>
    <name evidence="5" type="primary">spuC_1</name>
    <name evidence="5" type="ORF">SIN8267_00172</name>
</gene>
<comment type="similarity">
    <text evidence="2 4">Belongs to the class-III pyridoxal-phosphate-dependent aminotransferase family.</text>
</comment>
<dbReference type="InterPro" id="IPR015422">
    <property type="entry name" value="PyrdxlP-dep_Trfase_small"/>
</dbReference>
<dbReference type="Gene3D" id="3.40.640.10">
    <property type="entry name" value="Type I PLP-dependent aspartate aminotransferase-like (Major domain)"/>
    <property type="match status" value="1"/>
</dbReference>
<accession>A0ABM9AA43</accession>
<comment type="cofactor">
    <cofactor evidence="1">
        <name>pyridoxal 5'-phosphate</name>
        <dbReference type="ChEBI" id="CHEBI:597326"/>
    </cofactor>
</comment>
<name>A0ABM9AA43_9GAMM</name>
<evidence type="ECO:0000256" key="2">
    <source>
        <dbReference type="ARBA" id="ARBA00008954"/>
    </source>
</evidence>
<keyword evidence="6" id="KW-1185">Reference proteome</keyword>
<evidence type="ECO:0000256" key="4">
    <source>
        <dbReference type="RuleBase" id="RU003560"/>
    </source>
</evidence>
<dbReference type="PANTHER" id="PTHR43094">
    <property type="entry name" value="AMINOTRANSFERASE"/>
    <property type="match status" value="1"/>
</dbReference>
<dbReference type="Pfam" id="PF00202">
    <property type="entry name" value="Aminotran_3"/>
    <property type="match status" value="1"/>
</dbReference>
<keyword evidence="5" id="KW-0808">Transferase</keyword>
<comment type="caution">
    <text evidence="5">The sequence shown here is derived from an EMBL/GenBank/DDBJ whole genome shotgun (WGS) entry which is preliminary data.</text>
</comment>
<dbReference type="InterPro" id="IPR005814">
    <property type="entry name" value="Aminotrans_3"/>
</dbReference>
<evidence type="ECO:0000313" key="6">
    <source>
        <dbReference type="Proteomes" id="UP000838100"/>
    </source>
</evidence>
<evidence type="ECO:0000313" key="5">
    <source>
        <dbReference type="EMBL" id="CAH0990089.1"/>
    </source>
</evidence>
<dbReference type="PIRSF" id="PIRSF000521">
    <property type="entry name" value="Transaminase_4ab_Lys_Orn"/>
    <property type="match status" value="1"/>
</dbReference>
<reference evidence="5" key="1">
    <citation type="submission" date="2021-12" db="EMBL/GenBank/DDBJ databases">
        <authorList>
            <person name="Rodrigo-Torres L."/>
            <person name="Arahal R. D."/>
            <person name="Lucena T."/>
        </authorList>
    </citation>
    <scope>NUCLEOTIDE SEQUENCE</scope>
    <source>
        <strain evidence="5">CECT 8267</strain>
    </source>
</reference>
<dbReference type="SUPFAM" id="SSF53383">
    <property type="entry name" value="PLP-dependent transferases"/>
    <property type="match status" value="1"/>
</dbReference>
<evidence type="ECO:0000256" key="3">
    <source>
        <dbReference type="ARBA" id="ARBA00022898"/>
    </source>
</evidence>
<keyword evidence="5" id="KW-0032">Aminotransferase</keyword>
<dbReference type="NCBIfam" id="NF005682">
    <property type="entry name" value="PRK07480.1"/>
    <property type="match status" value="1"/>
</dbReference>
<dbReference type="InterPro" id="IPR015424">
    <property type="entry name" value="PyrdxlP-dep_Trfase"/>
</dbReference>
<dbReference type="InterPro" id="IPR015421">
    <property type="entry name" value="PyrdxlP-dep_Trfase_major"/>
</dbReference>
<evidence type="ECO:0000256" key="1">
    <source>
        <dbReference type="ARBA" id="ARBA00001933"/>
    </source>
</evidence>
<dbReference type="InterPro" id="IPR049704">
    <property type="entry name" value="Aminotrans_3_PPA_site"/>
</dbReference>
<keyword evidence="3 4" id="KW-0663">Pyridoxal phosphate</keyword>
<dbReference type="EMBL" id="CAKLPX010000001">
    <property type="protein sequence ID" value="CAH0990089.1"/>
    <property type="molecule type" value="Genomic_DNA"/>
</dbReference>
<dbReference type="PROSITE" id="PS00600">
    <property type="entry name" value="AA_TRANSFER_CLASS_3"/>
    <property type="match status" value="1"/>
</dbReference>